<dbReference type="EMBL" id="BTRK01000005">
    <property type="protein sequence ID" value="GMR55065.1"/>
    <property type="molecule type" value="Genomic_DNA"/>
</dbReference>
<dbReference type="Pfam" id="PF00917">
    <property type="entry name" value="MATH"/>
    <property type="match status" value="1"/>
</dbReference>
<accession>A0AAN5I8K3</accession>
<feature type="domain" description="MATH" evidence="1">
    <location>
        <begin position="31"/>
        <end position="105"/>
    </location>
</feature>
<organism evidence="2 3">
    <name type="scientific">Pristionchus mayeri</name>
    <dbReference type="NCBI Taxonomy" id="1317129"/>
    <lineage>
        <taxon>Eukaryota</taxon>
        <taxon>Metazoa</taxon>
        <taxon>Ecdysozoa</taxon>
        <taxon>Nematoda</taxon>
        <taxon>Chromadorea</taxon>
        <taxon>Rhabditida</taxon>
        <taxon>Rhabditina</taxon>
        <taxon>Diplogasteromorpha</taxon>
        <taxon>Diplogasteroidea</taxon>
        <taxon>Neodiplogasteridae</taxon>
        <taxon>Pristionchus</taxon>
    </lineage>
</organism>
<dbReference type="Proteomes" id="UP001328107">
    <property type="component" value="Unassembled WGS sequence"/>
</dbReference>
<comment type="caution">
    <text evidence="2">The sequence shown here is derived from an EMBL/GenBank/DDBJ whole genome shotgun (WGS) entry which is preliminary data.</text>
</comment>
<name>A0AAN5I8K3_9BILA</name>
<evidence type="ECO:0000313" key="3">
    <source>
        <dbReference type="Proteomes" id="UP001328107"/>
    </source>
</evidence>
<keyword evidence="3" id="KW-1185">Reference proteome</keyword>
<dbReference type="AlphaFoldDB" id="A0AAN5I8K3"/>
<dbReference type="InterPro" id="IPR008974">
    <property type="entry name" value="TRAF-like"/>
</dbReference>
<evidence type="ECO:0000259" key="1">
    <source>
        <dbReference type="Pfam" id="PF00917"/>
    </source>
</evidence>
<dbReference type="CDD" id="cd00121">
    <property type="entry name" value="MATH"/>
    <property type="match status" value="1"/>
</dbReference>
<dbReference type="InterPro" id="IPR002083">
    <property type="entry name" value="MATH/TRAF_dom"/>
</dbReference>
<protein>
    <recommendedName>
        <fullName evidence="1">MATH domain-containing protein</fullName>
    </recommendedName>
</protein>
<proteinExistence type="predicted"/>
<feature type="non-terminal residue" evidence="2">
    <location>
        <position position="159"/>
    </location>
</feature>
<sequence>MKNTPPDGSIRIGIIKHRFRTHPESYCVSYNYSPVVEVKGIPWSGSVSLANNREIGTSIECQLVKTMKWSIDMDAEFILVNSDPSKNHVVQDSYNFRPGDYPVGKMKNCSTLITDDALIDPAKGFINGETFTIEIRFWITKMRGLRINQLTDFTDPNDP</sequence>
<evidence type="ECO:0000313" key="2">
    <source>
        <dbReference type="EMBL" id="GMR55065.1"/>
    </source>
</evidence>
<reference evidence="3" key="1">
    <citation type="submission" date="2022-10" db="EMBL/GenBank/DDBJ databases">
        <title>Genome assembly of Pristionchus species.</title>
        <authorList>
            <person name="Yoshida K."/>
            <person name="Sommer R.J."/>
        </authorList>
    </citation>
    <scope>NUCLEOTIDE SEQUENCE [LARGE SCALE GENOMIC DNA]</scope>
    <source>
        <strain evidence="3">RS5460</strain>
    </source>
</reference>
<dbReference type="Gene3D" id="2.60.210.10">
    <property type="entry name" value="Apoptosis, Tumor Necrosis Factor Receptor Associated Protein 2, Chain A"/>
    <property type="match status" value="1"/>
</dbReference>
<gene>
    <name evidence="2" type="ORF">PMAYCL1PPCAC_25260</name>
</gene>
<dbReference type="SUPFAM" id="SSF49599">
    <property type="entry name" value="TRAF domain-like"/>
    <property type="match status" value="1"/>
</dbReference>